<proteinExistence type="predicted"/>
<reference evidence="1" key="1">
    <citation type="journal article" date="2021" name="Proc. Natl. Acad. Sci. U.S.A.">
        <title>A Catalog of Tens of Thousands of Viruses from Human Metagenomes Reveals Hidden Associations with Chronic Diseases.</title>
        <authorList>
            <person name="Tisza M.J."/>
            <person name="Buck C.B."/>
        </authorList>
    </citation>
    <scope>NUCLEOTIDE SEQUENCE</scope>
    <source>
        <strain evidence="1">CtNnv6</strain>
    </source>
</reference>
<accession>A0A8S5P441</accession>
<sequence length="163" mass="18578">MESILVNMIDHISRALPWARTVDEDYGQLEALDNEQLDMYPLTFPAVLIDMPGTEWTDTGDIAQRGTCEVRVRLILDCYDDTHAGSHTVDKIMQREEKRKALHALLQGFRPSGEGALIRTRSRFFTFNHGIKVYEETYTCALSEATRETRTVGRTALSVRLKT</sequence>
<dbReference type="EMBL" id="BK015321">
    <property type="protein sequence ID" value="DAE01219.1"/>
    <property type="molecule type" value="Genomic_DNA"/>
</dbReference>
<protein>
    <submittedName>
        <fullName evidence="1">Uncharacterized protein</fullName>
    </submittedName>
</protein>
<name>A0A8S5P441_9CAUD</name>
<evidence type="ECO:0000313" key="1">
    <source>
        <dbReference type="EMBL" id="DAE01219.1"/>
    </source>
</evidence>
<organism evidence="1">
    <name type="scientific">Myoviridae sp. ctNnv6</name>
    <dbReference type="NCBI Taxonomy" id="2825091"/>
    <lineage>
        <taxon>Viruses</taxon>
        <taxon>Duplodnaviria</taxon>
        <taxon>Heunggongvirae</taxon>
        <taxon>Uroviricota</taxon>
        <taxon>Caudoviricetes</taxon>
    </lineage>
</organism>